<dbReference type="SUPFAM" id="SSF51126">
    <property type="entry name" value="Pectin lyase-like"/>
    <property type="match status" value="1"/>
</dbReference>
<dbReference type="EMBL" id="JBHTLR010000004">
    <property type="protein sequence ID" value="MFD1215676.1"/>
    <property type="molecule type" value="Genomic_DNA"/>
</dbReference>
<feature type="region of interest" description="Disordered" evidence="1">
    <location>
        <begin position="1"/>
        <end position="35"/>
    </location>
</feature>
<evidence type="ECO:0000313" key="3">
    <source>
        <dbReference type="EMBL" id="MFD1215676.1"/>
    </source>
</evidence>
<dbReference type="InterPro" id="IPR006315">
    <property type="entry name" value="OM_autotransptr_brl_dom"/>
</dbReference>
<dbReference type="PANTHER" id="PTHR35037">
    <property type="entry name" value="C-TERMINAL REGION OF AIDA-LIKE PROTEIN"/>
    <property type="match status" value="1"/>
</dbReference>
<evidence type="ECO:0000256" key="1">
    <source>
        <dbReference type="SAM" id="MobiDB-lite"/>
    </source>
</evidence>
<dbReference type="PROSITE" id="PS51208">
    <property type="entry name" value="AUTOTRANSPORTER"/>
    <property type="match status" value="1"/>
</dbReference>
<accession>A0ABW3U5J8</accession>
<dbReference type="SMART" id="SM00869">
    <property type="entry name" value="Autotransporter"/>
    <property type="match status" value="1"/>
</dbReference>
<dbReference type="InterPro" id="IPR051551">
    <property type="entry name" value="Autotransporter_adhesion"/>
</dbReference>
<proteinExistence type="predicted"/>
<feature type="domain" description="Autotransporter" evidence="2">
    <location>
        <begin position="468"/>
        <end position="754"/>
    </location>
</feature>
<gene>
    <name evidence="3" type="ORF">ACFQ2X_03625</name>
</gene>
<dbReference type="PANTHER" id="PTHR35037:SF3">
    <property type="entry name" value="C-TERMINAL REGION OF AIDA-LIKE PROTEIN"/>
    <property type="match status" value="1"/>
</dbReference>
<dbReference type="SUPFAM" id="SSF103515">
    <property type="entry name" value="Autotransporter"/>
    <property type="match status" value="1"/>
</dbReference>
<dbReference type="Pfam" id="PF18883">
    <property type="entry name" value="AC_1"/>
    <property type="match status" value="1"/>
</dbReference>
<organism evidence="3 4">
    <name type="scientific">Microbulbifer celer</name>
    <dbReference type="NCBI Taxonomy" id="435905"/>
    <lineage>
        <taxon>Bacteria</taxon>
        <taxon>Pseudomonadati</taxon>
        <taxon>Pseudomonadota</taxon>
        <taxon>Gammaproteobacteria</taxon>
        <taxon>Cellvibrionales</taxon>
        <taxon>Microbulbiferaceae</taxon>
        <taxon>Microbulbifer</taxon>
    </lineage>
</organism>
<dbReference type="InterPro" id="IPR036709">
    <property type="entry name" value="Autotransporte_beta_dom_sf"/>
</dbReference>
<dbReference type="InterPro" id="IPR043990">
    <property type="entry name" value="AC_1"/>
</dbReference>
<dbReference type="InterPro" id="IPR012332">
    <property type="entry name" value="Autotransporter_pectin_lyase_C"/>
</dbReference>
<keyword evidence="4" id="KW-1185">Reference proteome</keyword>
<comment type="caution">
    <text evidence="3">The sequence shown here is derived from an EMBL/GenBank/DDBJ whole genome shotgun (WGS) entry which is preliminary data.</text>
</comment>
<name>A0ABW3U5J8_9GAMM</name>
<dbReference type="InterPro" id="IPR005546">
    <property type="entry name" value="Autotransporte_beta"/>
</dbReference>
<dbReference type="NCBIfam" id="TIGR01414">
    <property type="entry name" value="autotrans_barl"/>
    <property type="match status" value="1"/>
</dbReference>
<evidence type="ECO:0000313" key="4">
    <source>
        <dbReference type="Proteomes" id="UP001597264"/>
    </source>
</evidence>
<dbReference type="Gene3D" id="2.40.128.130">
    <property type="entry name" value="Autotransporter beta-domain"/>
    <property type="match status" value="1"/>
</dbReference>
<dbReference type="Gene3D" id="2.160.20.160">
    <property type="match status" value="1"/>
</dbReference>
<dbReference type="Pfam" id="PF03797">
    <property type="entry name" value="Autotransporter"/>
    <property type="match status" value="1"/>
</dbReference>
<dbReference type="Gene3D" id="2.160.20.20">
    <property type="match status" value="1"/>
</dbReference>
<dbReference type="Proteomes" id="UP001597264">
    <property type="component" value="Unassembled WGS sequence"/>
</dbReference>
<dbReference type="CDD" id="cd01344">
    <property type="entry name" value="PL2_Passenger_AT"/>
    <property type="match status" value="1"/>
</dbReference>
<sequence>MSASVFADCTPGNTGTAGPDQILCDNDNDPNGADVSSLGGDDVLDLNGGTIGTLDSGSGRDTINLNGSLVENNLLTGDGDDTVIISNRDSEVGTYFSGGLDTGAGNDRIEISDGLIFRLDAGDGDDSLLLDEGYIFFETNMGAGDDTFYWDEGVIEHFIGGTGSDEVVIDAFAYEGEAILDGGDDLTADDGYIDTLKFILDHEIDGQLLRNWERIIVQGSSKIDFFGSLDVGGGRASDGQQLGLDIWFGGVVEFVPRTFNIRGDVINAGTLWLNDNRINQVNIASHDSGRFGNYTGRNGRLWMETTFGDDSSPSDLLTIAGDAAGTTFVRIYNLDGDGGETHGDGIKVIDIAGKSPANAFILDGDYMGYDGRPATVGGAYGYTLHHGGLDNPDDGNWYLRSTLPDPFGGGEKRIPRWQPGAVLYETYAQAIRLMSQPESLRQRVGNRFWAGSSHNDRGECCYTNAVEKTIDGGGLWLRTRGHYYDVEPEHSTANAKWQQDFGLVQIGSDFSVDPAVYGGRLIFGVSARYGYGNTELDSFFGHGKIRTDNWGVGSSLTWYGHQGTYADLQMQFNWFDSELYSHELYYLGHGNDAVAFSFSAEAGHSIKLCDYYSLTPQVQLTFNAEEIDDNYDQYGVFMKDTKNRGGSARFGLAFEQRASRRKSFANMYGVLPLERIGLYAIANAHYYFDDETEVKVSHTPLYQARDDWWGQLGVGVTYDECGDRCSFYAEADYSTSLSNFGDSYGASLTVGFRFKW</sequence>
<dbReference type="RefSeq" id="WP_230437590.1">
    <property type="nucleotide sequence ID" value="NZ_CP087715.1"/>
</dbReference>
<reference evidence="4" key="1">
    <citation type="journal article" date="2019" name="Int. J. Syst. Evol. Microbiol.">
        <title>The Global Catalogue of Microorganisms (GCM) 10K type strain sequencing project: providing services to taxonomists for standard genome sequencing and annotation.</title>
        <authorList>
            <consortium name="The Broad Institute Genomics Platform"/>
            <consortium name="The Broad Institute Genome Sequencing Center for Infectious Disease"/>
            <person name="Wu L."/>
            <person name="Ma J."/>
        </authorList>
    </citation>
    <scope>NUCLEOTIDE SEQUENCE [LARGE SCALE GENOMIC DNA]</scope>
    <source>
        <strain evidence="4">CCUG 54356</strain>
    </source>
</reference>
<dbReference type="InterPro" id="IPR011050">
    <property type="entry name" value="Pectin_lyase_fold/virulence"/>
</dbReference>
<evidence type="ECO:0000259" key="2">
    <source>
        <dbReference type="PROSITE" id="PS51208"/>
    </source>
</evidence>
<protein>
    <submittedName>
        <fullName evidence="3">Autotransporter outer membrane beta-barrel domain-containing protein</fullName>
    </submittedName>
</protein>